<evidence type="ECO:0000313" key="1">
    <source>
        <dbReference type="EMBL" id="KAH3825902.1"/>
    </source>
</evidence>
<reference evidence="1" key="2">
    <citation type="submission" date="2020-11" db="EMBL/GenBank/DDBJ databases">
        <authorList>
            <person name="McCartney M.A."/>
            <person name="Auch B."/>
            <person name="Kono T."/>
            <person name="Mallez S."/>
            <person name="Becker A."/>
            <person name="Gohl D.M."/>
            <person name="Silverstein K.A.T."/>
            <person name="Koren S."/>
            <person name="Bechman K.B."/>
            <person name="Herman A."/>
            <person name="Abrahante J.E."/>
            <person name="Garbe J."/>
        </authorList>
    </citation>
    <scope>NUCLEOTIDE SEQUENCE</scope>
    <source>
        <strain evidence="1">Duluth1</strain>
        <tissue evidence="1">Whole animal</tissue>
    </source>
</reference>
<reference evidence="1" key="1">
    <citation type="journal article" date="2019" name="bioRxiv">
        <title>The Genome of the Zebra Mussel, Dreissena polymorpha: A Resource for Invasive Species Research.</title>
        <authorList>
            <person name="McCartney M.A."/>
            <person name="Auch B."/>
            <person name="Kono T."/>
            <person name="Mallez S."/>
            <person name="Zhang Y."/>
            <person name="Obille A."/>
            <person name="Becker A."/>
            <person name="Abrahante J.E."/>
            <person name="Garbe J."/>
            <person name="Badalamenti J.P."/>
            <person name="Herman A."/>
            <person name="Mangelson H."/>
            <person name="Liachko I."/>
            <person name="Sullivan S."/>
            <person name="Sone E.D."/>
            <person name="Koren S."/>
            <person name="Silverstein K.A.T."/>
            <person name="Beckman K.B."/>
            <person name="Gohl D.M."/>
        </authorList>
    </citation>
    <scope>NUCLEOTIDE SEQUENCE</scope>
    <source>
        <strain evidence="1">Duluth1</strain>
        <tissue evidence="1">Whole animal</tissue>
    </source>
</reference>
<protein>
    <submittedName>
        <fullName evidence="1">Uncharacterized protein</fullName>
    </submittedName>
</protein>
<evidence type="ECO:0000313" key="2">
    <source>
        <dbReference type="Proteomes" id="UP000828390"/>
    </source>
</evidence>
<sequence length="75" mass="8971">MRKIVVKFTFLRKEIVLKLWRELDGTVNRVFEQFPRVVIEKRRNLVPQMKDTGRLAKRAYPAYDPFYINGTADRA</sequence>
<dbReference type="EMBL" id="JAIWYP010000005">
    <property type="protein sequence ID" value="KAH3825902.1"/>
    <property type="molecule type" value="Genomic_DNA"/>
</dbReference>
<keyword evidence="2" id="KW-1185">Reference proteome</keyword>
<accession>A0A9D4H5X3</accession>
<dbReference type="AlphaFoldDB" id="A0A9D4H5X3"/>
<gene>
    <name evidence="1" type="ORF">DPMN_127787</name>
</gene>
<dbReference type="Proteomes" id="UP000828390">
    <property type="component" value="Unassembled WGS sequence"/>
</dbReference>
<name>A0A9D4H5X3_DREPO</name>
<proteinExistence type="predicted"/>
<comment type="caution">
    <text evidence="1">The sequence shown here is derived from an EMBL/GenBank/DDBJ whole genome shotgun (WGS) entry which is preliminary data.</text>
</comment>
<organism evidence="1 2">
    <name type="scientific">Dreissena polymorpha</name>
    <name type="common">Zebra mussel</name>
    <name type="synonym">Mytilus polymorpha</name>
    <dbReference type="NCBI Taxonomy" id="45954"/>
    <lineage>
        <taxon>Eukaryota</taxon>
        <taxon>Metazoa</taxon>
        <taxon>Spiralia</taxon>
        <taxon>Lophotrochozoa</taxon>
        <taxon>Mollusca</taxon>
        <taxon>Bivalvia</taxon>
        <taxon>Autobranchia</taxon>
        <taxon>Heteroconchia</taxon>
        <taxon>Euheterodonta</taxon>
        <taxon>Imparidentia</taxon>
        <taxon>Neoheterodontei</taxon>
        <taxon>Myida</taxon>
        <taxon>Dreissenoidea</taxon>
        <taxon>Dreissenidae</taxon>
        <taxon>Dreissena</taxon>
    </lineage>
</organism>